<reference evidence="2 3" key="1">
    <citation type="journal article" date="2018" name="Evol. Lett.">
        <title>Horizontal gene cluster transfer increased hallucinogenic mushroom diversity.</title>
        <authorList>
            <person name="Reynolds H.T."/>
            <person name="Vijayakumar V."/>
            <person name="Gluck-Thaler E."/>
            <person name="Korotkin H.B."/>
            <person name="Matheny P.B."/>
            <person name="Slot J.C."/>
        </authorList>
    </citation>
    <scope>NUCLEOTIDE SEQUENCE [LARGE SCALE GENOMIC DNA]</scope>
    <source>
        <strain evidence="2 3">2631</strain>
    </source>
</reference>
<proteinExistence type="predicted"/>
<gene>
    <name evidence="2" type="ORF">CVT25_011604</name>
</gene>
<dbReference type="AlphaFoldDB" id="A0A409WIT0"/>
<dbReference type="STRING" id="93625.A0A409WIT0"/>
<dbReference type="PROSITE" id="PS51462">
    <property type="entry name" value="NUDIX"/>
    <property type="match status" value="1"/>
</dbReference>
<evidence type="ECO:0000259" key="1">
    <source>
        <dbReference type="PROSITE" id="PS51462"/>
    </source>
</evidence>
<dbReference type="PANTHER" id="PTHR13622:SF8">
    <property type="entry name" value="THIAMIN PYROPHOSPHOKINASE 1"/>
    <property type="match status" value="1"/>
</dbReference>
<dbReference type="Proteomes" id="UP000283269">
    <property type="component" value="Unassembled WGS sequence"/>
</dbReference>
<dbReference type="SUPFAM" id="SSF55811">
    <property type="entry name" value="Nudix"/>
    <property type="match status" value="1"/>
</dbReference>
<evidence type="ECO:0000313" key="2">
    <source>
        <dbReference type="EMBL" id="PPQ78381.1"/>
    </source>
</evidence>
<dbReference type="OrthoDB" id="10261522at2759"/>
<dbReference type="EMBL" id="NHYD01003420">
    <property type="protein sequence ID" value="PPQ78381.1"/>
    <property type="molecule type" value="Genomic_DNA"/>
</dbReference>
<dbReference type="CDD" id="cd03676">
    <property type="entry name" value="NUDIX_Tnr3_like"/>
    <property type="match status" value="1"/>
</dbReference>
<name>A0A409WIT0_PSICY</name>
<dbReference type="InParanoid" id="A0A409WIT0"/>
<dbReference type="GO" id="GO:0044715">
    <property type="term" value="F:8-oxo-dGDP phosphatase activity"/>
    <property type="evidence" value="ECO:0007669"/>
    <property type="project" value="TreeGrafter"/>
</dbReference>
<dbReference type="PANTHER" id="PTHR13622">
    <property type="entry name" value="THIAMIN PYROPHOSPHOKINASE"/>
    <property type="match status" value="1"/>
</dbReference>
<accession>A0A409WIT0</accession>
<organism evidence="2 3">
    <name type="scientific">Psilocybe cyanescens</name>
    <dbReference type="NCBI Taxonomy" id="93625"/>
    <lineage>
        <taxon>Eukaryota</taxon>
        <taxon>Fungi</taxon>
        <taxon>Dikarya</taxon>
        <taxon>Basidiomycota</taxon>
        <taxon>Agaricomycotina</taxon>
        <taxon>Agaricomycetes</taxon>
        <taxon>Agaricomycetidae</taxon>
        <taxon>Agaricales</taxon>
        <taxon>Agaricineae</taxon>
        <taxon>Strophariaceae</taxon>
        <taxon>Psilocybe</taxon>
    </lineage>
</organism>
<dbReference type="Pfam" id="PF15916">
    <property type="entry name" value="DUF4743"/>
    <property type="match status" value="1"/>
</dbReference>
<dbReference type="Gene3D" id="3.90.79.10">
    <property type="entry name" value="Nucleoside Triphosphate Pyrophosphohydrolase"/>
    <property type="match status" value="1"/>
</dbReference>
<comment type="caution">
    <text evidence="2">The sequence shown here is derived from an EMBL/GenBank/DDBJ whole genome shotgun (WGS) entry which is preliminary data.</text>
</comment>
<dbReference type="InterPro" id="IPR000086">
    <property type="entry name" value="NUDIX_hydrolase_dom"/>
</dbReference>
<sequence length="422" mass="47648">MQSRCFQPTFNYRTASLFITGSLSARSTSRHPFQPKNCIALFHSSSPGVNLVNPLKLPRGHHSLLPLVHSCNNLILSHHPWHSDPKHTVATRTALGDLTDEETVVPFVISHDHRDYPAVGFIRPHVASALEEDHQKHLVSGSASPWDLRYSKEFPKVLKAVAFAAWVNEGGKYTRTMHMERLVYDWRKHDVFADILKGWSDEAYPVYTHAPRQVSATHDPIAFAIERAALPLFGLVNFGVLLTAYVRDPSTRRLQLFIPRRSLNKRTWPGKLDVTVVGGMGLGESAMDTVLHESAEEALLDHDYVKENIQSVGGLSFPNRSPKGWIIPGMYYLFDLELPPDGSLTPRINALDGEVEAFDLLDVQDVLQYLLEGRFKPSSAMAIVDFLVRHGYITEDTDPRYLDICRLLKTDIKLPVAWRQYP</sequence>
<protein>
    <recommendedName>
        <fullName evidence="1">Nudix hydrolase domain-containing protein</fullName>
    </recommendedName>
</protein>
<evidence type="ECO:0000313" key="3">
    <source>
        <dbReference type="Proteomes" id="UP000283269"/>
    </source>
</evidence>
<dbReference type="FunFam" id="3.90.79.10:FF:000019">
    <property type="entry name" value="Thiamin pyrophosphokinase, putative"/>
    <property type="match status" value="1"/>
</dbReference>
<feature type="domain" description="Nudix hydrolase" evidence="1">
    <location>
        <begin position="233"/>
        <end position="383"/>
    </location>
</feature>
<dbReference type="InterPro" id="IPR031804">
    <property type="entry name" value="DUF4743"/>
</dbReference>
<dbReference type="InterPro" id="IPR015797">
    <property type="entry name" value="NUDIX_hydrolase-like_dom_sf"/>
</dbReference>
<keyword evidence="3" id="KW-1185">Reference proteome</keyword>